<dbReference type="InterPro" id="IPR004173">
    <property type="entry name" value="3H_domain"/>
</dbReference>
<feature type="binding site" evidence="1">
    <location>
        <position position="76"/>
    </location>
    <ligand>
        <name>Ni(2+)</name>
        <dbReference type="ChEBI" id="CHEBI:49786"/>
    </ligand>
</feature>
<evidence type="ECO:0000313" key="4">
    <source>
        <dbReference type="EMBL" id="MBC8533562.1"/>
    </source>
</evidence>
<feature type="domain" description="Helix-turn-helix type 11" evidence="3">
    <location>
        <begin position="6"/>
        <end position="58"/>
    </location>
</feature>
<dbReference type="InterPro" id="IPR036390">
    <property type="entry name" value="WH_DNA-bd_sf"/>
</dbReference>
<dbReference type="SUPFAM" id="SSF46785">
    <property type="entry name" value="Winged helix' DNA-binding domain"/>
    <property type="match status" value="1"/>
</dbReference>
<name>A0A926D913_9FIRM</name>
<dbReference type="PANTHER" id="PTHR40068">
    <property type="entry name" value="TRANSCRIPTION REPRESSOR NIAR-RELATED"/>
    <property type="match status" value="1"/>
</dbReference>
<sequence length="171" mass="19118">MNTEKRRKTILSMLEGRMESLNASQMAEKLEVSRQIIVSDIALLRAQGHNILSTPRGYLLEKQEPDGYTGIILCQHGSEAIREEFYRIVDNGGVVLDVSIDHPIYGLLSASLNIRSRYDANLFLEQLGASTAKPLSALTEGFHTHRIRTEHAEDFARIEASLRELGILVDA</sequence>
<evidence type="ECO:0000256" key="1">
    <source>
        <dbReference type="PIRSR" id="PIRSR037847-1"/>
    </source>
</evidence>
<feature type="binding site" evidence="1">
    <location>
        <position position="143"/>
    </location>
    <ligand>
        <name>Ni(2+)</name>
        <dbReference type="ChEBI" id="CHEBI:49786"/>
    </ligand>
</feature>
<proteinExistence type="predicted"/>
<dbReference type="PIRSF" id="PIRSF037847">
    <property type="entry name" value="NiaR"/>
    <property type="match status" value="1"/>
</dbReference>
<dbReference type="AlphaFoldDB" id="A0A926D913"/>
<evidence type="ECO:0000259" key="2">
    <source>
        <dbReference type="Pfam" id="PF02829"/>
    </source>
</evidence>
<dbReference type="Gene3D" id="1.10.10.10">
    <property type="entry name" value="Winged helix-like DNA-binding domain superfamily/Winged helix DNA-binding domain"/>
    <property type="match status" value="1"/>
</dbReference>
<feature type="domain" description="3H" evidence="2">
    <location>
        <begin position="72"/>
        <end position="168"/>
    </location>
</feature>
<dbReference type="InterPro" id="IPR035922">
    <property type="entry name" value="3H_dom_sf"/>
</dbReference>
<dbReference type="Pfam" id="PF02829">
    <property type="entry name" value="3H"/>
    <property type="match status" value="1"/>
</dbReference>
<keyword evidence="1" id="KW-0479">Metal-binding</keyword>
<dbReference type="PANTHER" id="PTHR40068:SF1">
    <property type="entry name" value="TRANSCRIPTION REPRESSOR NIAR-RELATED"/>
    <property type="match status" value="1"/>
</dbReference>
<comment type="caution">
    <text evidence="4">The sequence shown here is derived from an EMBL/GenBank/DDBJ whole genome shotgun (WGS) entry which is preliminary data.</text>
</comment>
<dbReference type="GO" id="GO:0046872">
    <property type="term" value="F:metal ion binding"/>
    <property type="evidence" value="ECO:0007669"/>
    <property type="project" value="UniProtKB-KW"/>
</dbReference>
<dbReference type="InterPro" id="IPR026043">
    <property type="entry name" value="NadR"/>
</dbReference>
<reference evidence="4" key="1">
    <citation type="submission" date="2020-08" db="EMBL/GenBank/DDBJ databases">
        <title>Genome public.</title>
        <authorList>
            <person name="Liu C."/>
            <person name="Sun Q."/>
        </authorList>
    </citation>
    <scope>NUCLEOTIDE SEQUENCE</scope>
    <source>
        <strain evidence="4">NSJ-40</strain>
    </source>
</reference>
<dbReference type="Pfam" id="PF08279">
    <property type="entry name" value="HTH_11"/>
    <property type="match status" value="1"/>
</dbReference>
<dbReference type="InterPro" id="IPR013196">
    <property type="entry name" value="HTH_11"/>
</dbReference>
<organism evidence="4 5">
    <name type="scientific">Yeguia hominis</name>
    <dbReference type="NCBI Taxonomy" id="2763662"/>
    <lineage>
        <taxon>Bacteria</taxon>
        <taxon>Bacillati</taxon>
        <taxon>Bacillota</taxon>
        <taxon>Clostridia</taxon>
        <taxon>Eubacteriales</taxon>
        <taxon>Yeguiaceae</taxon>
        <taxon>Yeguia</taxon>
    </lineage>
</organism>
<dbReference type="Gene3D" id="3.30.1340.20">
    <property type="entry name" value="3H domain"/>
    <property type="match status" value="1"/>
</dbReference>
<dbReference type="Proteomes" id="UP000651482">
    <property type="component" value="Unassembled WGS sequence"/>
</dbReference>
<protein>
    <submittedName>
        <fullName evidence="4">Transcription repressor NadR</fullName>
    </submittedName>
</protein>
<keyword evidence="1" id="KW-0533">Nickel</keyword>
<dbReference type="SUPFAM" id="SSF75500">
    <property type="entry name" value="Putative transcriptional regulator TM1602, C-terminal domain"/>
    <property type="match status" value="1"/>
</dbReference>
<dbReference type="EMBL" id="JACRSN010000007">
    <property type="protein sequence ID" value="MBC8533562.1"/>
    <property type="molecule type" value="Genomic_DNA"/>
</dbReference>
<dbReference type="InterPro" id="IPR036388">
    <property type="entry name" value="WH-like_DNA-bd_sf"/>
</dbReference>
<accession>A0A926D913</accession>
<keyword evidence="5" id="KW-1185">Reference proteome</keyword>
<dbReference type="RefSeq" id="WP_249319046.1">
    <property type="nucleotide sequence ID" value="NZ_JACRSN010000007.1"/>
</dbReference>
<gene>
    <name evidence="4" type="ORF">IAG03_05990</name>
</gene>
<evidence type="ECO:0000313" key="5">
    <source>
        <dbReference type="Proteomes" id="UP000651482"/>
    </source>
</evidence>
<feature type="binding site" evidence="1">
    <location>
        <position position="145"/>
    </location>
    <ligand>
        <name>Ni(2+)</name>
        <dbReference type="ChEBI" id="CHEBI:49786"/>
    </ligand>
</feature>
<evidence type="ECO:0000259" key="3">
    <source>
        <dbReference type="Pfam" id="PF08279"/>
    </source>
</evidence>
<feature type="binding site" evidence="1">
    <location>
        <position position="84"/>
    </location>
    <ligand>
        <name>Ni(2+)</name>
        <dbReference type="ChEBI" id="CHEBI:49786"/>
    </ligand>
</feature>